<organism evidence="2">
    <name type="scientific">Odontella aurita</name>
    <dbReference type="NCBI Taxonomy" id="265563"/>
    <lineage>
        <taxon>Eukaryota</taxon>
        <taxon>Sar</taxon>
        <taxon>Stramenopiles</taxon>
        <taxon>Ochrophyta</taxon>
        <taxon>Bacillariophyta</taxon>
        <taxon>Mediophyceae</taxon>
        <taxon>Biddulphiophycidae</taxon>
        <taxon>Eupodiscales</taxon>
        <taxon>Odontellaceae</taxon>
        <taxon>Odontella</taxon>
    </lineage>
</organism>
<feature type="compositionally biased region" description="Basic and acidic residues" evidence="1">
    <location>
        <begin position="193"/>
        <end position="210"/>
    </location>
</feature>
<name>A0A7S4N204_9STRA</name>
<feature type="region of interest" description="Disordered" evidence="1">
    <location>
        <begin position="1"/>
        <end position="31"/>
    </location>
</feature>
<proteinExistence type="predicted"/>
<feature type="compositionally biased region" description="Basic and acidic residues" evidence="1">
    <location>
        <begin position="142"/>
        <end position="158"/>
    </location>
</feature>
<dbReference type="EMBL" id="HBKQ01038391">
    <property type="protein sequence ID" value="CAE2260528.1"/>
    <property type="molecule type" value="Transcribed_RNA"/>
</dbReference>
<feature type="compositionally biased region" description="Acidic residues" evidence="1">
    <location>
        <begin position="211"/>
        <end position="224"/>
    </location>
</feature>
<reference evidence="2" key="1">
    <citation type="submission" date="2021-01" db="EMBL/GenBank/DDBJ databases">
        <authorList>
            <person name="Corre E."/>
            <person name="Pelletier E."/>
            <person name="Niang G."/>
            <person name="Scheremetjew M."/>
            <person name="Finn R."/>
            <person name="Kale V."/>
            <person name="Holt S."/>
            <person name="Cochrane G."/>
            <person name="Meng A."/>
            <person name="Brown T."/>
            <person name="Cohen L."/>
        </authorList>
    </citation>
    <scope>NUCLEOTIDE SEQUENCE</scope>
    <source>
        <strain evidence="2">Isolate 1302-5</strain>
    </source>
</reference>
<feature type="region of interest" description="Disordered" evidence="1">
    <location>
        <begin position="47"/>
        <end position="310"/>
    </location>
</feature>
<feature type="compositionally biased region" description="Basic and acidic residues" evidence="1">
    <location>
        <begin position="74"/>
        <end position="84"/>
    </location>
</feature>
<evidence type="ECO:0000256" key="1">
    <source>
        <dbReference type="SAM" id="MobiDB-lite"/>
    </source>
</evidence>
<feature type="compositionally biased region" description="Basic and acidic residues" evidence="1">
    <location>
        <begin position="348"/>
        <end position="357"/>
    </location>
</feature>
<evidence type="ECO:0000313" key="2">
    <source>
        <dbReference type="EMBL" id="CAE2260528.1"/>
    </source>
</evidence>
<feature type="region of interest" description="Disordered" evidence="1">
    <location>
        <begin position="332"/>
        <end position="387"/>
    </location>
</feature>
<dbReference type="AlphaFoldDB" id="A0A7S4N204"/>
<accession>A0A7S4N204</accession>
<sequence length="410" mass="44517">MVGPIEVAADSAGEGGAVVAEKQKQKQDHSSLFKKLKAKLHFLRAMKRKKGKRRLDVSSGRDAGGDAHYSSHGNKVEEVEKDEAADAAGDDAMRRRSSKQKSQVKIVGNVSEEIGGDSLVAMMEVSDVERSGVEAEESKEEEDVRQGGEDKETEKEDGLVENGGRGGEEEGQDEEGGGTDGGEEEEPKEEGDEFAKEKRVEDDSKVMEREGTEEDWEDKEDGEDKDDKIVVELQTSEEEVAEKQEGQVAQEEDEHATPSENEIQEGNKEAAQAVPEEGTEKQKVSFSDGAAGSKDAQTEPTRKAEIVNPHLKSVKEATAWLSNMDAKTRELNEKNKVVHKGGGPSKQSVKDKARALEEGGTLSASTGSQGGVDEAGPGKRSSMTRSFSKLMGGRYKFYASKRNSSKVVRR</sequence>
<feature type="compositionally biased region" description="Basic and acidic residues" evidence="1">
    <location>
        <begin position="296"/>
        <end position="305"/>
    </location>
</feature>
<gene>
    <name evidence="2" type="ORF">OAUR00152_LOCUS26529</name>
</gene>
<feature type="compositionally biased region" description="Acidic residues" evidence="1">
    <location>
        <begin position="169"/>
        <end position="192"/>
    </location>
</feature>
<protein>
    <submittedName>
        <fullName evidence="2">Uncharacterized protein</fullName>
    </submittedName>
</protein>
<feature type="compositionally biased region" description="Basic and acidic residues" evidence="1">
    <location>
        <begin position="21"/>
        <end position="31"/>
    </location>
</feature>